<feature type="region of interest" description="Disordered" evidence="1">
    <location>
        <begin position="226"/>
        <end position="245"/>
    </location>
</feature>
<evidence type="ECO:0000313" key="2">
    <source>
        <dbReference type="EMBL" id="MFC3674154.1"/>
    </source>
</evidence>
<accession>A0ABV7V9M4</accession>
<evidence type="ECO:0000313" key="3">
    <source>
        <dbReference type="Proteomes" id="UP001595711"/>
    </source>
</evidence>
<feature type="compositionally biased region" description="Basic and acidic residues" evidence="1">
    <location>
        <begin position="235"/>
        <end position="245"/>
    </location>
</feature>
<dbReference type="RefSeq" id="WP_379720591.1">
    <property type="nucleotide sequence ID" value="NZ_JBHRYJ010000001.1"/>
</dbReference>
<comment type="caution">
    <text evidence="2">The sequence shown here is derived from an EMBL/GenBank/DDBJ whole genome shotgun (WGS) entry which is preliminary data.</text>
</comment>
<keyword evidence="3" id="KW-1185">Reference proteome</keyword>
<dbReference type="EMBL" id="JBHRYJ010000001">
    <property type="protein sequence ID" value="MFC3674154.1"/>
    <property type="molecule type" value="Genomic_DNA"/>
</dbReference>
<name>A0ABV7V9M4_9PROT</name>
<organism evidence="2 3">
    <name type="scientific">Ferrovibrio xuzhouensis</name>
    <dbReference type="NCBI Taxonomy" id="1576914"/>
    <lineage>
        <taxon>Bacteria</taxon>
        <taxon>Pseudomonadati</taxon>
        <taxon>Pseudomonadota</taxon>
        <taxon>Alphaproteobacteria</taxon>
        <taxon>Rhodospirillales</taxon>
        <taxon>Rhodospirillaceae</taxon>
        <taxon>Ferrovibrio</taxon>
    </lineage>
</organism>
<sequence length="245" mass="26361">MALCSDAAMVLYYDIAGDTADHDDWHSYEHMHERLSVPGFVRATRWVATAGAPRYMVIYEVTGTGMATAPEYLARLNNPTPWTGAMMPRFRGMVRGFCTVAAGAGFGLGHAALSLRFTPVAGGEAALGDWLARDVLPAMASRRGMAGIHLLQPAPPPPMTKEQALRGADTPMSWLLLATAYDPDALQRAAAEHLDTAALERAGAAPEIVTGRYALHYTATALEAARMPANPPLQPDRHRDAGVRR</sequence>
<proteinExistence type="predicted"/>
<evidence type="ECO:0000256" key="1">
    <source>
        <dbReference type="SAM" id="MobiDB-lite"/>
    </source>
</evidence>
<reference evidence="3" key="1">
    <citation type="journal article" date="2019" name="Int. J. Syst. Evol. Microbiol.">
        <title>The Global Catalogue of Microorganisms (GCM) 10K type strain sequencing project: providing services to taxonomists for standard genome sequencing and annotation.</title>
        <authorList>
            <consortium name="The Broad Institute Genomics Platform"/>
            <consortium name="The Broad Institute Genome Sequencing Center for Infectious Disease"/>
            <person name="Wu L."/>
            <person name="Ma J."/>
        </authorList>
    </citation>
    <scope>NUCLEOTIDE SEQUENCE [LARGE SCALE GENOMIC DNA]</scope>
    <source>
        <strain evidence="3">KCTC 42182</strain>
    </source>
</reference>
<protein>
    <submittedName>
        <fullName evidence="2">Uncharacterized protein</fullName>
    </submittedName>
</protein>
<gene>
    <name evidence="2" type="ORF">ACFOOQ_01285</name>
</gene>
<dbReference type="Proteomes" id="UP001595711">
    <property type="component" value="Unassembled WGS sequence"/>
</dbReference>